<dbReference type="AlphaFoldDB" id="A0A0W0VBE0"/>
<protein>
    <submittedName>
        <fullName evidence="1">Uncharacterized protein</fullName>
    </submittedName>
</protein>
<name>A0A0W0VBE0_9GAMM</name>
<dbReference type="EMBL" id="LNYJ01000011">
    <property type="protein sequence ID" value="KTD17434.1"/>
    <property type="molecule type" value="Genomic_DNA"/>
</dbReference>
<dbReference type="OrthoDB" id="5652028at2"/>
<dbReference type="Proteomes" id="UP000055035">
    <property type="component" value="Unassembled WGS sequence"/>
</dbReference>
<proteinExistence type="predicted"/>
<dbReference type="RefSeq" id="WP_058471190.1">
    <property type="nucleotide sequence ID" value="NZ_CAAAIC010000009.1"/>
</dbReference>
<dbReference type="PATRIC" id="fig|456.5.peg.1858"/>
<evidence type="ECO:0000313" key="1">
    <source>
        <dbReference type="EMBL" id="KTD17434.1"/>
    </source>
</evidence>
<sequence>MYIKLNVLKDQLCAQIYAYSDNEQDCYQLSGSKTYQVKIWHNANSPSLTIPQSELKNYDNDLCVSFHSRIRFKDFCEGFESSKYNDPNCYHYLKHNCADAANFALQLADIRLPIGYIKMTSPAPYVLLRVPSPILTPFDLFQSARRHKLKQLETSNINFKLELAFSAYGFWAKSTKNKEVEIKSETVISEFEKSIKARSHRAEHYLEAIIESTDQLLKTDEIHSKQYGNYVERFRERQSWPYTQAVSQNFNGLMAILILANLLHLAGYEEQNIKNVVFTLVIIATMGPLTKAYIDNKSYLPRNTHETELSKALADFSKTVIGELDSAETEDIQSPRMT</sequence>
<accession>A0A0W0VBE0</accession>
<reference evidence="1 2" key="1">
    <citation type="submission" date="2015-11" db="EMBL/GenBank/DDBJ databases">
        <title>Genomic analysis of 38 Legionella species identifies large and diverse effector repertoires.</title>
        <authorList>
            <person name="Burstein D."/>
            <person name="Amaro F."/>
            <person name="Zusman T."/>
            <person name="Lifshitz Z."/>
            <person name="Cohen O."/>
            <person name="Gilbert J.A."/>
            <person name="Pupko T."/>
            <person name="Shuman H.A."/>
            <person name="Segal G."/>
        </authorList>
    </citation>
    <scope>NUCLEOTIDE SEQUENCE [LARGE SCALE GENOMIC DNA]</scope>
    <source>
        <strain evidence="1 2">BL-540</strain>
    </source>
</reference>
<comment type="caution">
    <text evidence="1">The sequence shown here is derived from an EMBL/GenBank/DDBJ whole genome shotgun (WGS) entry which is preliminary data.</text>
</comment>
<keyword evidence="2" id="KW-1185">Reference proteome</keyword>
<organism evidence="1 2">
    <name type="scientific">Legionella jordanis</name>
    <dbReference type="NCBI Taxonomy" id="456"/>
    <lineage>
        <taxon>Bacteria</taxon>
        <taxon>Pseudomonadati</taxon>
        <taxon>Pseudomonadota</taxon>
        <taxon>Gammaproteobacteria</taxon>
        <taxon>Legionellales</taxon>
        <taxon>Legionellaceae</taxon>
        <taxon>Legionella</taxon>
    </lineage>
</organism>
<evidence type="ECO:0000313" key="2">
    <source>
        <dbReference type="Proteomes" id="UP000055035"/>
    </source>
</evidence>
<gene>
    <name evidence="1" type="ORF">Ljor_1740</name>
</gene>